<dbReference type="AlphaFoldDB" id="A0A8S1HSE9"/>
<dbReference type="InterPro" id="IPR027450">
    <property type="entry name" value="AlkB-like"/>
</dbReference>
<sequence>MAVVPRTCGCKGVRFCALCEETDRVKKLRQEGDPYRDFRVFVYDGSRDIAVPSSQLGSNASIEAIVQETENSKNAPEEGTIKIGGLLLIEDFLSQEEEADLVGNMIDTVDWVESQSGRRKQDYGPKVNFKGKKVKTDTFVGMPEYADMLLNRMKNYDEKRLGNYQPFEMCNLEYVDWKKSAIEMHQDDMWIWGNRLISINLLSGSVMTIVNENTRQLCYIYMPHLSLLCIADESRYLWKHGVLSQHIIGRRIALTMREPAPDFQVGGSLYEKYGAELIRLGNIRVPLRAEKAT</sequence>
<dbReference type="GO" id="GO:0070988">
    <property type="term" value="P:demethylation"/>
    <property type="evidence" value="ECO:0007669"/>
    <property type="project" value="InterPro"/>
</dbReference>
<dbReference type="SUPFAM" id="SSF51197">
    <property type="entry name" value="Clavaminate synthase-like"/>
    <property type="match status" value="1"/>
</dbReference>
<dbReference type="GO" id="GO:0032451">
    <property type="term" value="F:demethylase activity"/>
    <property type="evidence" value="ECO:0007669"/>
    <property type="project" value="TreeGrafter"/>
</dbReference>
<organism evidence="3 4">
    <name type="scientific">Caenorhabditis auriculariae</name>
    <dbReference type="NCBI Taxonomy" id="2777116"/>
    <lineage>
        <taxon>Eukaryota</taxon>
        <taxon>Metazoa</taxon>
        <taxon>Ecdysozoa</taxon>
        <taxon>Nematoda</taxon>
        <taxon>Chromadorea</taxon>
        <taxon>Rhabditida</taxon>
        <taxon>Rhabditina</taxon>
        <taxon>Rhabditomorpha</taxon>
        <taxon>Rhabditoidea</taxon>
        <taxon>Rhabditidae</taxon>
        <taxon>Peloderinae</taxon>
        <taxon>Caenorhabditis</taxon>
    </lineage>
</organism>
<evidence type="ECO:0000313" key="4">
    <source>
        <dbReference type="Proteomes" id="UP000835052"/>
    </source>
</evidence>
<dbReference type="OrthoDB" id="442860at2759"/>
<feature type="domain" description="Alpha-ketoglutarate-dependent dioxygenase AlkB-like" evidence="2">
    <location>
        <begin position="87"/>
        <end position="257"/>
    </location>
</feature>
<dbReference type="FunFam" id="2.60.120.590:FF:000019">
    <property type="entry name" value="DNA N6-methyl adenine demethylase"/>
    <property type="match status" value="1"/>
</dbReference>
<dbReference type="InterPro" id="IPR032857">
    <property type="entry name" value="ALKBH4"/>
</dbReference>
<dbReference type="InterPro" id="IPR037151">
    <property type="entry name" value="AlkB-like_sf"/>
</dbReference>
<reference evidence="3" key="1">
    <citation type="submission" date="2020-10" db="EMBL/GenBank/DDBJ databases">
        <authorList>
            <person name="Kikuchi T."/>
        </authorList>
    </citation>
    <scope>NUCLEOTIDE SEQUENCE</scope>
    <source>
        <strain evidence="3">NKZ352</strain>
    </source>
</reference>
<dbReference type="PANTHER" id="PTHR12463">
    <property type="entry name" value="OXYGENASE-RELATED"/>
    <property type="match status" value="1"/>
</dbReference>
<comment type="cofactor">
    <cofactor evidence="1">
        <name>Fe(2+)</name>
        <dbReference type="ChEBI" id="CHEBI:29033"/>
    </cofactor>
</comment>
<evidence type="ECO:0000259" key="2">
    <source>
        <dbReference type="Pfam" id="PF13532"/>
    </source>
</evidence>
<dbReference type="PANTHER" id="PTHR12463:SF0">
    <property type="entry name" value="ALPHA-KETOGLUTARATE-DEPENDENT DIOXYGENASE ALKB HOMOLOG 4"/>
    <property type="match status" value="1"/>
</dbReference>
<keyword evidence="4" id="KW-1185">Reference proteome</keyword>
<gene>
    <name evidence="3" type="ORF">CAUJ_LOCUS13347</name>
</gene>
<evidence type="ECO:0000256" key="1">
    <source>
        <dbReference type="ARBA" id="ARBA00001954"/>
    </source>
</evidence>
<dbReference type="EMBL" id="CAJGYM010000094">
    <property type="protein sequence ID" value="CAD6197438.1"/>
    <property type="molecule type" value="Genomic_DNA"/>
</dbReference>
<comment type="caution">
    <text evidence="3">The sequence shown here is derived from an EMBL/GenBank/DDBJ whole genome shotgun (WGS) entry which is preliminary data.</text>
</comment>
<accession>A0A8S1HSE9</accession>
<dbReference type="GO" id="GO:0016491">
    <property type="term" value="F:oxidoreductase activity"/>
    <property type="evidence" value="ECO:0007669"/>
    <property type="project" value="TreeGrafter"/>
</dbReference>
<name>A0A8S1HSE9_9PELO</name>
<protein>
    <recommendedName>
        <fullName evidence="2">Alpha-ketoglutarate-dependent dioxygenase AlkB-like domain-containing protein</fullName>
    </recommendedName>
</protein>
<dbReference type="Gene3D" id="2.60.120.590">
    <property type="entry name" value="Alpha-ketoglutarate-dependent dioxygenase AlkB-like"/>
    <property type="match status" value="1"/>
</dbReference>
<dbReference type="Pfam" id="PF13532">
    <property type="entry name" value="2OG-FeII_Oxy_2"/>
    <property type="match status" value="1"/>
</dbReference>
<evidence type="ECO:0000313" key="3">
    <source>
        <dbReference type="EMBL" id="CAD6197438.1"/>
    </source>
</evidence>
<proteinExistence type="predicted"/>
<dbReference type="Proteomes" id="UP000835052">
    <property type="component" value="Unassembled WGS sequence"/>
</dbReference>